<feature type="compositionally biased region" description="Low complexity" evidence="6">
    <location>
        <begin position="201"/>
        <end position="219"/>
    </location>
</feature>
<dbReference type="GO" id="GO:0045490">
    <property type="term" value="P:pectin catabolic process"/>
    <property type="evidence" value="ECO:0007669"/>
    <property type="project" value="TreeGrafter"/>
</dbReference>
<accession>S4WY49</accession>
<dbReference type="GO" id="GO:0005576">
    <property type="term" value="C:extracellular region"/>
    <property type="evidence" value="ECO:0007669"/>
    <property type="project" value="UniProtKB-SubCell"/>
</dbReference>
<keyword evidence="5" id="KW-0326">Glycosidase</keyword>
<keyword evidence="2" id="KW-0964">Secreted</keyword>
<keyword evidence="3 7" id="KW-0732">Signal</keyword>
<keyword evidence="4" id="KW-0961">Cell wall biogenesis/degradation</keyword>
<feature type="compositionally biased region" description="Low complexity" evidence="6">
    <location>
        <begin position="157"/>
        <end position="172"/>
    </location>
</feature>
<feature type="region of interest" description="Disordered" evidence="6">
    <location>
        <begin position="154"/>
        <end position="276"/>
    </location>
</feature>
<dbReference type="PANTHER" id="PTHR31884">
    <property type="entry name" value="POLYGALACTURONASE"/>
    <property type="match status" value="1"/>
</dbReference>
<reference evidence="9" key="1">
    <citation type="submission" date="2012-07" db="EMBL/GenBank/DDBJ databases">
        <title>Characterization and identification of Colombian isolates of Fusarium oxysporum f. sp. dianthi.</title>
        <authorList>
            <person name="Poli A."/>
            <person name="Bertetti D."/>
            <person name="Rapetti M."/>
            <person name="Gullino M.L."/>
            <person name="Garibaldi A."/>
        </authorList>
    </citation>
    <scope>NUCLEOTIDE SEQUENCE</scope>
    <source>
        <strain evidence="9">13</strain>
        <strain evidence="8">FCOL1</strain>
    </source>
</reference>
<evidence type="ECO:0000256" key="4">
    <source>
        <dbReference type="ARBA" id="ARBA00023316"/>
    </source>
</evidence>
<evidence type="ECO:0000256" key="5">
    <source>
        <dbReference type="RuleBase" id="RU361169"/>
    </source>
</evidence>
<sequence length="348" mass="37238">MFSSTVLLPGLVASVLAAPALEPRAGSCTFTDAAATAIKNKDQRPAQQRTSAPTNGTSLDLTKLNDGTHDGQSTITIKKTVVPPNTNKDLTKPSLVTIFNQGTHLNKLTSLSIKNQQNTKVSIHDKTTSSYANAHAPNNSYTKNKLLINTAAQHSSNNNGNKWGDDNGNNDNKNNHKLGRHNTHKNDNSNNINVHNTPVQANNNNNGTNINADTNNTDNARNDTRGQHNTNASDGGPSNNTDNTGPILNNHNDNPDNNARTNTTSTATSSSADHKHDTSTLANIANKPTVSQQHQQNSSTTETPTADVPINDATTNKVTATVKPNGTKVHILCDNCKKRTRTNNKTTV</sequence>
<evidence type="ECO:0000256" key="7">
    <source>
        <dbReference type="SAM" id="SignalP"/>
    </source>
</evidence>
<name>S4WY49_FUSOX</name>
<feature type="compositionally biased region" description="Low complexity" evidence="6">
    <location>
        <begin position="249"/>
        <end position="271"/>
    </location>
</feature>
<feature type="compositionally biased region" description="Polar residues" evidence="6">
    <location>
        <begin position="188"/>
        <end position="200"/>
    </location>
</feature>
<evidence type="ECO:0000256" key="2">
    <source>
        <dbReference type="ARBA" id="ARBA00022525"/>
    </source>
</evidence>
<dbReference type="InterPro" id="IPR000743">
    <property type="entry name" value="Glyco_hydro_28"/>
</dbReference>
<protein>
    <submittedName>
        <fullName evidence="9">Endopolygalacturonase PG5</fullName>
    </submittedName>
</protein>
<dbReference type="AlphaFoldDB" id="S4WY49"/>
<dbReference type="PANTHER" id="PTHR31884:SF1">
    <property type="entry name" value="POLYGALACTURONASE"/>
    <property type="match status" value="1"/>
</dbReference>
<feature type="compositionally biased region" description="Polar residues" evidence="6">
    <location>
        <begin position="288"/>
        <end position="304"/>
    </location>
</feature>
<feature type="region of interest" description="Disordered" evidence="6">
    <location>
        <begin position="39"/>
        <end position="71"/>
    </location>
</feature>
<evidence type="ECO:0000256" key="6">
    <source>
        <dbReference type="SAM" id="MobiDB-lite"/>
    </source>
</evidence>
<feature type="compositionally biased region" description="Polar residues" evidence="6">
    <location>
        <begin position="227"/>
        <end position="247"/>
    </location>
</feature>
<feature type="non-terminal residue" evidence="9">
    <location>
        <position position="348"/>
    </location>
</feature>
<comment type="similarity">
    <text evidence="5">Belongs to the glycosyl hydrolase 28 family.</text>
</comment>
<dbReference type="GO" id="GO:0071555">
    <property type="term" value="P:cell wall organization"/>
    <property type="evidence" value="ECO:0007669"/>
    <property type="project" value="UniProtKB-KW"/>
</dbReference>
<evidence type="ECO:0000313" key="8">
    <source>
        <dbReference type="EMBL" id="AGP24962.1"/>
    </source>
</evidence>
<organism evidence="9">
    <name type="scientific">Fusarium oxysporum f. sp. dianthi</name>
    <dbReference type="NCBI Taxonomy" id="42551"/>
    <lineage>
        <taxon>Eukaryota</taxon>
        <taxon>Fungi</taxon>
        <taxon>Dikarya</taxon>
        <taxon>Ascomycota</taxon>
        <taxon>Pezizomycotina</taxon>
        <taxon>Sordariomycetes</taxon>
        <taxon>Hypocreomycetidae</taxon>
        <taxon>Hypocreales</taxon>
        <taxon>Nectriaceae</taxon>
        <taxon>Fusarium</taxon>
        <taxon>Fusarium oxysporum species complex</taxon>
    </lineage>
</organism>
<dbReference type="InterPro" id="IPR050434">
    <property type="entry name" value="Glycosyl_hydrlase_28"/>
</dbReference>
<proteinExistence type="inferred from homology"/>
<evidence type="ECO:0000256" key="3">
    <source>
        <dbReference type="ARBA" id="ARBA00022729"/>
    </source>
</evidence>
<dbReference type="GO" id="GO:0004650">
    <property type="term" value="F:polygalacturonase activity"/>
    <property type="evidence" value="ECO:0007669"/>
    <property type="project" value="InterPro"/>
</dbReference>
<evidence type="ECO:0000313" key="9">
    <source>
        <dbReference type="EMBL" id="AGP24963.1"/>
    </source>
</evidence>
<keyword evidence="5" id="KW-0378">Hydrolase</keyword>
<dbReference type="EMBL" id="JX283325">
    <property type="protein sequence ID" value="AGP24963.1"/>
    <property type="molecule type" value="Genomic_DNA"/>
</dbReference>
<gene>
    <name evidence="9" type="primary">PG5</name>
</gene>
<feature type="chain" id="PRO_5007726982" evidence="7">
    <location>
        <begin position="18"/>
        <end position="348"/>
    </location>
</feature>
<feature type="region of interest" description="Disordered" evidence="6">
    <location>
        <begin position="288"/>
        <end position="311"/>
    </location>
</feature>
<evidence type="ECO:0000256" key="1">
    <source>
        <dbReference type="ARBA" id="ARBA00004613"/>
    </source>
</evidence>
<feature type="signal peptide" evidence="7">
    <location>
        <begin position="1"/>
        <end position="17"/>
    </location>
</feature>
<dbReference type="EMBL" id="JX283322">
    <property type="protein sequence ID" value="AGP24962.1"/>
    <property type="molecule type" value="Genomic_DNA"/>
</dbReference>
<dbReference type="Pfam" id="PF00295">
    <property type="entry name" value="Glyco_hydro_28"/>
    <property type="match status" value="1"/>
</dbReference>
<feature type="compositionally biased region" description="Polar residues" evidence="6">
    <location>
        <begin position="45"/>
        <end position="60"/>
    </location>
</feature>
<comment type="subcellular location">
    <subcellularLocation>
        <location evidence="1">Secreted</location>
    </subcellularLocation>
</comment>